<feature type="region of interest" description="Disordered" evidence="1">
    <location>
        <begin position="56"/>
        <end position="166"/>
    </location>
</feature>
<feature type="compositionally biased region" description="Basic and acidic residues" evidence="1">
    <location>
        <begin position="279"/>
        <end position="298"/>
    </location>
</feature>
<feature type="compositionally biased region" description="Basic and acidic residues" evidence="1">
    <location>
        <begin position="134"/>
        <end position="147"/>
    </location>
</feature>
<feature type="region of interest" description="Disordered" evidence="1">
    <location>
        <begin position="265"/>
        <end position="362"/>
    </location>
</feature>
<evidence type="ECO:0000313" key="3">
    <source>
        <dbReference type="Proteomes" id="UP000078486"/>
    </source>
</evidence>
<feature type="region of interest" description="Disordered" evidence="1">
    <location>
        <begin position="445"/>
        <end position="524"/>
    </location>
</feature>
<feature type="compositionally biased region" description="Acidic residues" evidence="1">
    <location>
        <begin position="148"/>
        <end position="166"/>
    </location>
</feature>
<dbReference type="RefSeq" id="WP_068773133.1">
    <property type="nucleotide sequence ID" value="NZ_CP109796.1"/>
</dbReference>
<feature type="compositionally biased region" description="Low complexity" evidence="1">
    <location>
        <begin position="345"/>
        <end position="362"/>
    </location>
</feature>
<reference evidence="2 3" key="1">
    <citation type="submission" date="2016-01" db="EMBL/GenBank/DDBJ databases">
        <title>High potential of lignocellulose degradation of a new Verrucomicrobia species.</title>
        <authorList>
            <person name="Wang Y."/>
            <person name="Shi Y."/>
            <person name="Qiu Z."/>
            <person name="Liu S."/>
            <person name="Yang H."/>
        </authorList>
    </citation>
    <scope>NUCLEOTIDE SEQUENCE [LARGE SCALE GENOMIC DNA]</scope>
    <source>
        <strain evidence="2 3">TSB47</strain>
    </source>
</reference>
<organism evidence="2 3">
    <name type="scientific">Termitidicoccus mucosus</name>
    <dbReference type="NCBI Taxonomy" id="1184151"/>
    <lineage>
        <taxon>Bacteria</taxon>
        <taxon>Pseudomonadati</taxon>
        <taxon>Verrucomicrobiota</taxon>
        <taxon>Opitutia</taxon>
        <taxon>Opitutales</taxon>
        <taxon>Opitutaceae</taxon>
        <taxon>Termitidicoccus</taxon>
    </lineage>
</organism>
<accession>A0A178ID22</accession>
<proteinExistence type="predicted"/>
<dbReference type="EMBL" id="LRRQ01000190">
    <property type="protein sequence ID" value="OAM86959.1"/>
    <property type="molecule type" value="Genomic_DNA"/>
</dbReference>
<gene>
    <name evidence="2" type="ORF">AW736_25650</name>
</gene>
<dbReference type="OrthoDB" id="9799495at2"/>
<keyword evidence="3" id="KW-1185">Reference proteome</keyword>
<evidence type="ECO:0008006" key="4">
    <source>
        <dbReference type="Google" id="ProtNLM"/>
    </source>
</evidence>
<evidence type="ECO:0000313" key="2">
    <source>
        <dbReference type="EMBL" id="OAM86959.1"/>
    </source>
</evidence>
<dbReference type="AlphaFoldDB" id="A0A178ID22"/>
<feature type="compositionally biased region" description="Low complexity" evidence="1">
    <location>
        <begin position="475"/>
        <end position="487"/>
    </location>
</feature>
<feature type="compositionally biased region" description="Low complexity" evidence="1">
    <location>
        <begin position="299"/>
        <end position="309"/>
    </location>
</feature>
<feature type="compositionally biased region" description="Low complexity" evidence="1">
    <location>
        <begin position="105"/>
        <end position="114"/>
    </location>
</feature>
<evidence type="ECO:0000256" key="1">
    <source>
        <dbReference type="SAM" id="MobiDB-lite"/>
    </source>
</evidence>
<name>A0A178ID22_9BACT</name>
<dbReference type="STRING" id="1184151.AW736_25650"/>
<feature type="compositionally biased region" description="Basic and acidic residues" evidence="1">
    <location>
        <begin position="446"/>
        <end position="460"/>
    </location>
</feature>
<sequence length="648" mass="68697">MALWEYKIITSGAHGFANPSLLEKHLNTLGKDEWEIIHFQTQPDNPLAFHGLARRSTQRDWTPPETPAAAAGAPPKPAVSLFDAPSAPPAQPAVSQAPAQPPASLPSSAPSSADLPPPVPTPGNAPAGVAADKSAIRPVRDTERDLDPDAQDEDDSADNDWDNLEDMDDDLPTFFDALKPHFRRNPKGPGSSVSIEFLAKRWEQREADLVGALKECGLSIPETEEADPEYFEFEEDLYWVNRNNRGQLFINTREKPRPVFRVVQATPLSPDDPAAAELAAEREAEKAEIEKRKAERAARQAAAEAAAAARAEEAAKRRAAHEAAAKERGEADAAGETGPRPEPAPAGDDAPSAGAAEAGGPLPEGAALLAKIRPMMRRNRRGPGYSGSIGFLARALHEEEETLAAALAALGLHPPATAGEKPVFVEIGNGLYWLNKDNRGGIWINGREKKEQKPRLDAGETKANPEAAAEEKPGATENEAPALPDAPAAEEHAAGAGTPPPAAPRPESEAAAAPESPAEESGELQLQLETPAETAGGSSASSASSDNLALSAVRLLMKPNKRGSGVSGETGFLARALDKPEAEFMGTLIATGLVVPEDSGQKPIFVEHDGEIYWFSKYPKDGTIWLNAKPARSAAKKKSAARTRAKSN</sequence>
<protein>
    <recommendedName>
        <fullName evidence="4">DUF4177 domain-containing protein</fullName>
    </recommendedName>
</protein>
<dbReference type="Proteomes" id="UP000078486">
    <property type="component" value="Unassembled WGS sequence"/>
</dbReference>
<comment type="caution">
    <text evidence="2">The sequence shown here is derived from an EMBL/GenBank/DDBJ whole genome shotgun (WGS) entry which is preliminary data.</text>
</comment>
<feature type="compositionally biased region" description="Basic and acidic residues" evidence="1">
    <location>
        <begin position="310"/>
        <end position="331"/>
    </location>
</feature>